<evidence type="ECO:0000313" key="2">
    <source>
        <dbReference type="Proteomes" id="UP001465755"/>
    </source>
</evidence>
<organism evidence="1 2">
    <name type="scientific">Symbiochloris irregularis</name>
    <dbReference type="NCBI Taxonomy" id="706552"/>
    <lineage>
        <taxon>Eukaryota</taxon>
        <taxon>Viridiplantae</taxon>
        <taxon>Chlorophyta</taxon>
        <taxon>core chlorophytes</taxon>
        <taxon>Trebouxiophyceae</taxon>
        <taxon>Trebouxiales</taxon>
        <taxon>Trebouxiaceae</taxon>
        <taxon>Symbiochloris</taxon>
    </lineage>
</organism>
<gene>
    <name evidence="1" type="ORF">WJX73_003287</name>
</gene>
<evidence type="ECO:0000313" key="1">
    <source>
        <dbReference type="EMBL" id="KAK9803819.1"/>
    </source>
</evidence>
<keyword evidence="2" id="KW-1185">Reference proteome</keyword>
<sequence length="102" mass="11028">MPCAPALSHRELALDSRQPLRASFKAIPAARKAIIASASTSEHTHVSNRRLLIACTGIVLATAPFAPNAVARDVQAALKARGERERLMKEKTEKIRSSTQAK</sequence>
<name>A0AAW1P7R9_9CHLO</name>
<dbReference type="Proteomes" id="UP001465755">
    <property type="component" value="Unassembled WGS sequence"/>
</dbReference>
<dbReference type="AlphaFoldDB" id="A0AAW1P7R9"/>
<proteinExistence type="predicted"/>
<accession>A0AAW1P7R9</accession>
<reference evidence="1 2" key="1">
    <citation type="journal article" date="2024" name="Nat. Commun.">
        <title>Phylogenomics reveals the evolutionary origins of lichenization in chlorophyte algae.</title>
        <authorList>
            <person name="Puginier C."/>
            <person name="Libourel C."/>
            <person name="Otte J."/>
            <person name="Skaloud P."/>
            <person name="Haon M."/>
            <person name="Grisel S."/>
            <person name="Petersen M."/>
            <person name="Berrin J.G."/>
            <person name="Delaux P.M."/>
            <person name="Dal Grande F."/>
            <person name="Keller J."/>
        </authorList>
    </citation>
    <scope>NUCLEOTIDE SEQUENCE [LARGE SCALE GENOMIC DNA]</scope>
    <source>
        <strain evidence="1 2">SAG 2036</strain>
    </source>
</reference>
<protein>
    <submittedName>
        <fullName evidence="1">Uncharacterized protein</fullName>
    </submittedName>
</protein>
<dbReference type="EMBL" id="JALJOQ010000055">
    <property type="protein sequence ID" value="KAK9803819.1"/>
    <property type="molecule type" value="Genomic_DNA"/>
</dbReference>
<comment type="caution">
    <text evidence="1">The sequence shown here is derived from an EMBL/GenBank/DDBJ whole genome shotgun (WGS) entry which is preliminary data.</text>
</comment>